<dbReference type="GO" id="GO:1902936">
    <property type="term" value="F:phosphatidylinositol bisphosphate binding"/>
    <property type="evidence" value="ECO:0007669"/>
    <property type="project" value="TreeGrafter"/>
</dbReference>
<comment type="caution">
    <text evidence="2">The sequence shown here is derived from an EMBL/GenBank/DDBJ whole genome shotgun (WGS) entry which is preliminary data.</text>
</comment>
<reference evidence="2" key="1">
    <citation type="submission" date="2022-03" db="EMBL/GenBank/DDBJ databases">
        <authorList>
            <person name="Sayadi A."/>
        </authorList>
    </citation>
    <scope>NUCLEOTIDE SEQUENCE</scope>
</reference>
<evidence type="ECO:0000259" key="1">
    <source>
        <dbReference type="PROSITE" id="PS50191"/>
    </source>
</evidence>
<organism evidence="2 3">
    <name type="scientific">Acanthoscelides obtectus</name>
    <name type="common">Bean weevil</name>
    <name type="synonym">Bruchus obtectus</name>
    <dbReference type="NCBI Taxonomy" id="200917"/>
    <lineage>
        <taxon>Eukaryota</taxon>
        <taxon>Metazoa</taxon>
        <taxon>Ecdysozoa</taxon>
        <taxon>Arthropoda</taxon>
        <taxon>Hexapoda</taxon>
        <taxon>Insecta</taxon>
        <taxon>Pterygota</taxon>
        <taxon>Neoptera</taxon>
        <taxon>Endopterygota</taxon>
        <taxon>Coleoptera</taxon>
        <taxon>Polyphaga</taxon>
        <taxon>Cucujiformia</taxon>
        <taxon>Chrysomeloidea</taxon>
        <taxon>Chrysomelidae</taxon>
        <taxon>Bruchinae</taxon>
        <taxon>Bruchini</taxon>
        <taxon>Acanthoscelides</taxon>
    </lineage>
</organism>
<feature type="domain" description="CRAL-TRIO" evidence="1">
    <location>
        <begin position="103"/>
        <end position="263"/>
    </location>
</feature>
<protein>
    <recommendedName>
        <fullName evidence="1">CRAL-TRIO domain-containing protein</fullName>
    </recommendedName>
</protein>
<evidence type="ECO:0000313" key="2">
    <source>
        <dbReference type="EMBL" id="CAH1984247.1"/>
    </source>
</evidence>
<dbReference type="InterPro" id="IPR011074">
    <property type="entry name" value="CRAL/TRIO_N_dom"/>
</dbReference>
<dbReference type="GO" id="GO:0016020">
    <property type="term" value="C:membrane"/>
    <property type="evidence" value="ECO:0007669"/>
    <property type="project" value="TreeGrafter"/>
</dbReference>
<dbReference type="Gene3D" id="3.40.525.10">
    <property type="entry name" value="CRAL-TRIO lipid binding domain"/>
    <property type="match status" value="1"/>
</dbReference>
<dbReference type="PANTHER" id="PTHR10174:SF231">
    <property type="entry name" value="CLAVESIN-2-LIKE PROTEIN"/>
    <property type="match status" value="1"/>
</dbReference>
<dbReference type="InterPro" id="IPR036865">
    <property type="entry name" value="CRAL-TRIO_dom_sf"/>
</dbReference>
<dbReference type="Proteomes" id="UP001152888">
    <property type="component" value="Unassembled WGS sequence"/>
</dbReference>
<dbReference type="SUPFAM" id="SSF46938">
    <property type="entry name" value="CRAL/TRIO N-terminal domain"/>
    <property type="match status" value="1"/>
</dbReference>
<dbReference type="InterPro" id="IPR036273">
    <property type="entry name" value="CRAL/TRIO_N_dom_sf"/>
</dbReference>
<sequence length="281" mass="32724">MSEYLEYDWRCAFIGNPALTDYTRYQGPKDQVSAINSLRSTIRSCEDFELKNNLPQDDKALRKFLYARKFDVEDALTLMKNYYCYRKRNPDIFTNFTLDAEDIQKALENSLPGVLPQKDRKGRCVLVLTGSNWDCSYNLLSIYRALLFALEHLVDHIHNQSNGFVIIVDWTEFTFRQSTNLKPWMLRLMIEGLQDCFPARFKGIHFLGQPWYVEVALTVIKPFLNEHIKERIFVHGNNLSTLHEHVHKDILPAELGGEQPSYNPRSFLDTLNKISEVNGHS</sequence>
<keyword evidence="3" id="KW-1185">Reference proteome</keyword>
<dbReference type="SMART" id="SM00516">
    <property type="entry name" value="SEC14"/>
    <property type="match status" value="1"/>
</dbReference>
<dbReference type="PRINTS" id="PR00180">
    <property type="entry name" value="CRETINALDHBP"/>
</dbReference>
<accession>A0A9P0KWI4</accession>
<dbReference type="SMART" id="SM01100">
    <property type="entry name" value="CRAL_TRIO_N"/>
    <property type="match status" value="1"/>
</dbReference>
<dbReference type="Gene3D" id="1.10.8.20">
    <property type="entry name" value="N-terminal domain of phosphatidylinositol transfer protein sec14p"/>
    <property type="match status" value="1"/>
</dbReference>
<dbReference type="OrthoDB" id="7837562at2759"/>
<dbReference type="Pfam" id="PF00650">
    <property type="entry name" value="CRAL_TRIO"/>
    <property type="match status" value="1"/>
</dbReference>
<dbReference type="EMBL" id="CAKOFQ010006955">
    <property type="protein sequence ID" value="CAH1984247.1"/>
    <property type="molecule type" value="Genomic_DNA"/>
</dbReference>
<dbReference type="PANTHER" id="PTHR10174">
    <property type="entry name" value="ALPHA-TOCOPHEROL TRANSFER PROTEIN-RELATED"/>
    <property type="match status" value="1"/>
</dbReference>
<proteinExistence type="predicted"/>
<evidence type="ECO:0000313" key="3">
    <source>
        <dbReference type="Proteomes" id="UP001152888"/>
    </source>
</evidence>
<dbReference type="InterPro" id="IPR001251">
    <property type="entry name" value="CRAL-TRIO_dom"/>
</dbReference>
<dbReference type="CDD" id="cd00170">
    <property type="entry name" value="SEC14"/>
    <property type="match status" value="1"/>
</dbReference>
<dbReference type="AlphaFoldDB" id="A0A9P0KWI4"/>
<gene>
    <name evidence="2" type="ORF">ACAOBT_LOCUS15994</name>
</gene>
<name>A0A9P0KWI4_ACAOB</name>
<dbReference type="PROSITE" id="PS50191">
    <property type="entry name" value="CRAL_TRIO"/>
    <property type="match status" value="1"/>
</dbReference>
<dbReference type="SUPFAM" id="SSF52087">
    <property type="entry name" value="CRAL/TRIO domain"/>
    <property type="match status" value="1"/>
</dbReference>